<dbReference type="NCBIfam" id="TIGR00756">
    <property type="entry name" value="PPR"/>
    <property type="match status" value="1"/>
</dbReference>
<name>A0A6A3AVY3_HIBSY</name>
<gene>
    <name evidence="4" type="ORF">F3Y22_tig00110332pilonHSYRG00550</name>
</gene>
<dbReference type="Proteomes" id="UP000436088">
    <property type="component" value="Unassembled WGS sequence"/>
</dbReference>
<evidence type="ECO:0000256" key="3">
    <source>
        <dbReference type="SAM" id="MobiDB-lite"/>
    </source>
</evidence>
<evidence type="ECO:0000313" key="5">
    <source>
        <dbReference type="Proteomes" id="UP000436088"/>
    </source>
</evidence>
<sequence length="153" mass="16955">MESRDLVSWNAIIAGYAENGYWLRALDLFQELISASMFEPNSTTLVSILSACAHLKDLQVGKVIHEYILRHSCLYAITPVSNAFGHLNCMLMEGFRPDFITVLAIIQFCVHVSSRTEGGIDTFDSSRTEGGIDTSDSNRTEGDINTSDSNRTE</sequence>
<dbReference type="EMBL" id="VEPZ02000937">
    <property type="protein sequence ID" value="KAE8708924.1"/>
    <property type="molecule type" value="Genomic_DNA"/>
</dbReference>
<reference evidence="4" key="1">
    <citation type="submission" date="2019-09" db="EMBL/GenBank/DDBJ databases">
        <title>Draft genome information of white flower Hibiscus syriacus.</title>
        <authorList>
            <person name="Kim Y.-M."/>
        </authorList>
    </citation>
    <scope>NUCLEOTIDE SEQUENCE [LARGE SCALE GENOMIC DNA]</scope>
    <source>
        <strain evidence="4">YM2019G1</strain>
    </source>
</reference>
<evidence type="ECO:0000256" key="2">
    <source>
        <dbReference type="PROSITE-ProRule" id="PRU00708"/>
    </source>
</evidence>
<feature type="region of interest" description="Disordered" evidence="3">
    <location>
        <begin position="121"/>
        <end position="153"/>
    </location>
</feature>
<dbReference type="AlphaFoldDB" id="A0A6A3AVY3"/>
<dbReference type="Gene3D" id="1.25.40.10">
    <property type="entry name" value="Tetratricopeptide repeat domain"/>
    <property type="match status" value="1"/>
</dbReference>
<evidence type="ECO:0000256" key="1">
    <source>
        <dbReference type="ARBA" id="ARBA00022737"/>
    </source>
</evidence>
<accession>A0A6A3AVY3</accession>
<dbReference type="Pfam" id="PF13041">
    <property type="entry name" value="PPR_2"/>
    <property type="match status" value="1"/>
</dbReference>
<evidence type="ECO:0008006" key="6">
    <source>
        <dbReference type="Google" id="ProtNLM"/>
    </source>
</evidence>
<dbReference type="PANTHER" id="PTHR47929:SF137">
    <property type="entry name" value="PENTATRICOPEPTIDE REPEAT-CONTAINING PROTEIN"/>
    <property type="match status" value="1"/>
</dbReference>
<evidence type="ECO:0000313" key="4">
    <source>
        <dbReference type="EMBL" id="KAE8708924.1"/>
    </source>
</evidence>
<feature type="compositionally biased region" description="Polar residues" evidence="3">
    <location>
        <begin position="143"/>
        <end position="153"/>
    </location>
</feature>
<dbReference type="PROSITE" id="PS51375">
    <property type="entry name" value="PPR"/>
    <property type="match status" value="1"/>
</dbReference>
<proteinExistence type="predicted"/>
<dbReference type="PANTHER" id="PTHR47929">
    <property type="entry name" value="DYW_DEAMINASE DOMAIN-CONTAINING PROTEIN"/>
    <property type="match status" value="1"/>
</dbReference>
<feature type="repeat" description="PPR" evidence="2">
    <location>
        <begin position="5"/>
        <end position="39"/>
    </location>
</feature>
<dbReference type="InterPro" id="IPR002885">
    <property type="entry name" value="PPR_rpt"/>
</dbReference>
<protein>
    <recommendedName>
        <fullName evidence="6">Pentatricopeptide repeat-containing protein</fullName>
    </recommendedName>
</protein>
<organism evidence="4 5">
    <name type="scientific">Hibiscus syriacus</name>
    <name type="common">Rose of Sharon</name>
    <dbReference type="NCBI Taxonomy" id="106335"/>
    <lineage>
        <taxon>Eukaryota</taxon>
        <taxon>Viridiplantae</taxon>
        <taxon>Streptophyta</taxon>
        <taxon>Embryophyta</taxon>
        <taxon>Tracheophyta</taxon>
        <taxon>Spermatophyta</taxon>
        <taxon>Magnoliopsida</taxon>
        <taxon>eudicotyledons</taxon>
        <taxon>Gunneridae</taxon>
        <taxon>Pentapetalae</taxon>
        <taxon>rosids</taxon>
        <taxon>malvids</taxon>
        <taxon>Malvales</taxon>
        <taxon>Malvaceae</taxon>
        <taxon>Malvoideae</taxon>
        <taxon>Hibiscus</taxon>
    </lineage>
</organism>
<comment type="caution">
    <text evidence="4">The sequence shown here is derived from an EMBL/GenBank/DDBJ whole genome shotgun (WGS) entry which is preliminary data.</text>
</comment>
<dbReference type="InterPro" id="IPR011990">
    <property type="entry name" value="TPR-like_helical_dom_sf"/>
</dbReference>
<keyword evidence="5" id="KW-1185">Reference proteome</keyword>
<keyword evidence="1" id="KW-0677">Repeat</keyword>